<dbReference type="Proteomes" id="UP000887580">
    <property type="component" value="Unplaced"/>
</dbReference>
<accession>A0AC35GQU4</accession>
<protein>
    <submittedName>
        <fullName evidence="2">ShKT domain-containing protein</fullName>
    </submittedName>
</protein>
<organism evidence="1 2">
    <name type="scientific">Panagrolaimus sp. PS1159</name>
    <dbReference type="NCBI Taxonomy" id="55785"/>
    <lineage>
        <taxon>Eukaryota</taxon>
        <taxon>Metazoa</taxon>
        <taxon>Ecdysozoa</taxon>
        <taxon>Nematoda</taxon>
        <taxon>Chromadorea</taxon>
        <taxon>Rhabditida</taxon>
        <taxon>Tylenchina</taxon>
        <taxon>Panagrolaimomorpha</taxon>
        <taxon>Panagrolaimoidea</taxon>
        <taxon>Panagrolaimidae</taxon>
        <taxon>Panagrolaimus</taxon>
    </lineage>
</organism>
<evidence type="ECO:0000313" key="2">
    <source>
        <dbReference type="WBParaSite" id="PS1159_v2.g7606.t1"/>
    </source>
</evidence>
<proteinExistence type="predicted"/>
<sequence length="1813" mass="207820">MDDVTFTTASGNAVVIERRFKLLIVDVWNLTQQWDSINNECCETLNRLTNNRMYLTFQNDSTSLKAEEIVRDAEKLSDALARFENIYKKFQKAQSTLPSLRQIANGDLRVKVDELYDLFPSLVKMYENELGFKKASLIDIGSHDNSDLFSSILSSWNLSLFIEKSEQIVLERSSYPQVREVLEVLEEEDVSLSFWPDIALGYYRLKRYDEFVFLLEKAEKKKTDQTKEQMRCMDLLAAYYVKKGRSFRNEKERKEYFSKATVLYTTADKLMMYDPQHLVGRAYFCLLEAVKSGQAKAQFDYVINYRPTDTSAIIGRALENYVSGEYNAALAFFRKALKMKPDLPPEVRLGFGHCYLKLKNYQKAKVAFNRVIKLDPKNLSARAALAVCLFHEGDPIAEKALISCHDADKENPVILNHLANTYFLNDQIEKAEETAWAAYNNAVQKELKAESCYMIGRCHHQRKEYEKAFRFYYQSIQFSSPKFVLPQYGLGQIHLGRAEFELAIECFEKVLKEYPDDYETLKVLGSIYTRWQGPVEDEKIRESQKKGEELLRKVNEMNPEDVEVIMELAQLQESTKPAEAVKRYEKGCAILEALDDFDVPSEVYSNIGALHYQLGHYEKAKAYYEKAEDLLQPKNGSIVDDNEAKLTVVQYNLGRLYETVNRLEIAEELYTEILTRKPNHMDSIIRLGCIWRERGHSTKALEYFNKAIITDENCDVPYLYIANLHISLNKPQDAQRTFETVLKLKDQKDNVYAWIGLGNVWLDALFSIKRGDTDEKERVTKFREHAMNCYWKVLRHHPFNAWAANGIGCVMAHKGQIQDARELFSQVREAAPELSDVFLNLAHIHMENRQYQVALQMYKSFMKRQKRQFDIQLLQYAARAAWKCGNWAECRDLLQRAVLEAPADLLIRFSLAVVLQCTATQIMREERATLAEFAGAVEDYKIAEKAFMYLSQQPNEVMVKYRYISREVCKTEAGACKDLLAQAKQLYNSAYKKEIEEKEKQEQIKALREEQIRLREEKEREELLRQQELEEELRKQRAFYVEKTKEILKVSQFVEEKEEKGKKRSGGRKKKNKEGDDFLDDSEDEGGQGGDGGDREERRKRKKEKRRKRKRDEEGGGSGSEGENQAPKKRRKAKKQVVEEEPVRKGKVKSRAYVSSSSSSDSDNENGGTSQPQQIRSADEEDAPRPAMSDDSDLSESPKKIDESEDESPSRPVKRARIADSDDDDDDDEDEAPSPKTTTAAASTGSPAAESEDEEIKPPEMVVILFGLTFAKNDSPQNDLISVVQLIPQNNEKLLLLISLFEEGELDFWRAPSKIGSPVDIMVTKTQRKFMETFALKHQIPLKVIVNDLNKLIAEKEGGEEWTTKALKRLNGGRRDLGDIPDSRKDEFGLSMKEYHSYSDIISFMNRIESRLGSQNAKVFSIGRTVEGRETYGIKFTSGNPVTASGALKRVVWIDGGIHAREWTAIHTSVYTIFNLANGILKNDTKLMKMLENIEIVVFPVLNPDGYEFTRSNPKNALVRMWRKSRSHERCATNRNGEQSCCRGTDLNRNFAYKFAETGTSYHPCSEIYHGAGPFSEPESRNVRDAIINSELTGRIDAYITLHAYSQLFIYPFSNRKRHYPQDVAELKKVAQKAVSAISRLFGTHYLIGTGPEIIYAYAGGSSDWAKETAKIKYSYTIELRPSYYSWNGFVLNKSLLIPTARETFDGIMVVLETVASEARDKLGVQSSTTIPPPPQFIPSQTTRQTPAPIFHQQQQHQNIPRQHFSHPSPSSSSLTCRDSVDDCERWLSHSPFLCSSSRISMKRQCPKTCNLC</sequence>
<reference evidence="2" key="1">
    <citation type="submission" date="2022-11" db="UniProtKB">
        <authorList>
            <consortium name="WormBaseParasite"/>
        </authorList>
    </citation>
    <scope>IDENTIFICATION</scope>
</reference>
<name>A0AC35GQU4_9BILA</name>
<dbReference type="WBParaSite" id="PS1159_v2.g7606.t1">
    <property type="protein sequence ID" value="PS1159_v2.g7606.t1"/>
    <property type="gene ID" value="PS1159_v2.g7606"/>
</dbReference>
<evidence type="ECO:0000313" key="1">
    <source>
        <dbReference type="Proteomes" id="UP000887580"/>
    </source>
</evidence>